<proteinExistence type="inferred from homology"/>
<keyword evidence="2" id="KW-0677">Repeat</keyword>
<evidence type="ECO:0000256" key="2">
    <source>
        <dbReference type="ARBA" id="ARBA00022737"/>
    </source>
</evidence>
<dbReference type="GO" id="GO:0007005">
    <property type="term" value="P:mitochondrion organization"/>
    <property type="evidence" value="ECO:0007669"/>
    <property type="project" value="TreeGrafter"/>
</dbReference>
<reference evidence="4" key="1">
    <citation type="submission" date="2020-03" db="EMBL/GenBank/DDBJ databases">
        <title>Castanea mollissima Vanexum genome sequencing.</title>
        <authorList>
            <person name="Staton M."/>
        </authorList>
    </citation>
    <scope>NUCLEOTIDE SEQUENCE</scope>
    <source>
        <tissue evidence="4">Leaf</tissue>
    </source>
</reference>
<sequence>MASLSKSRRLFIHLNRNVDVPKPLFYSTTPTPTPTPPFPSFRAAKAAIISESNPDKLAEILQKSIHFPTFQRHRPIYHLSIRKLARANRPDLIHRVLQSHPTPTSEGFFIRLIMLYSSAAMLDHAINTLELIKSSSQLSEKSLCAILTAHLNNRLFDQVRALFQTLPSKLNVTPGIASNNLVLKSFVEENNDVVAALNWVEIMEKDNKVLPNIDSYNLLLKGFLKNNDLVGFDGVVKEVLNKGLDFNLASYNYRISRLCKSKECARAKKLLDDMVSKGVKPNSASYDTIIDGFCRVGDLESAKKVLESMLSDGYVSPCSFPYYVLIRNAVKEGEFDLALEMCKETIRRRWIPPFEAMEGLVNGLVKMSRMEEAKEIVEKMKKRLKGSAVDSWGKIEAALPL</sequence>
<accession>A0A8J4W5J6</accession>
<dbReference type="AlphaFoldDB" id="A0A8J4W5J6"/>
<evidence type="ECO:0000313" key="5">
    <source>
        <dbReference type="Proteomes" id="UP000737018"/>
    </source>
</evidence>
<dbReference type="PROSITE" id="PS51375">
    <property type="entry name" value="PPR"/>
    <property type="match status" value="2"/>
</dbReference>
<feature type="repeat" description="PPR" evidence="3">
    <location>
        <begin position="247"/>
        <end position="281"/>
    </location>
</feature>
<dbReference type="PANTHER" id="PTHR47934:SF24">
    <property type="entry name" value="PENTACOTRIPEPTIDE-REPEAT REGION OF PRORP DOMAIN-CONTAINING PROTEIN"/>
    <property type="match status" value="1"/>
</dbReference>
<protein>
    <recommendedName>
        <fullName evidence="6">Pentatricopeptide repeat-containing protein</fullName>
    </recommendedName>
</protein>
<dbReference type="Pfam" id="PF01535">
    <property type="entry name" value="PPR"/>
    <property type="match status" value="1"/>
</dbReference>
<dbReference type="InterPro" id="IPR051114">
    <property type="entry name" value="Mito_RNA_Proc_CCM1"/>
</dbReference>
<dbReference type="OrthoDB" id="185373at2759"/>
<keyword evidence="5" id="KW-1185">Reference proteome</keyword>
<evidence type="ECO:0000256" key="1">
    <source>
        <dbReference type="ARBA" id="ARBA00007626"/>
    </source>
</evidence>
<dbReference type="InterPro" id="IPR002885">
    <property type="entry name" value="PPR_rpt"/>
</dbReference>
<dbReference type="Proteomes" id="UP000737018">
    <property type="component" value="Unassembled WGS sequence"/>
</dbReference>
<dbReference type="PANTHER" id="PTHR47934">
    <property type="entry name" value="PENTATRICOPEPTIDE REPEAT-CONTAINING PROTEIN PET309, MITOCHONDRIAL"/>
    <property type="match status" value="1"/>
</dbReference>
<organism evidence="4 5">
    <name type="scientific">Castanea mollissima</name>
    <name type="common">Chinese chestnut</name>
    <dbReference type="NCBI Taxonomy" id="60419"/>
    <lineage>
        <taxon>Eukaryota</taxon>
        <taxon>Viridiplantae</taxon>
        <taxon>Streptophyta</taxon>
        <taxon>Embryophyta</taxon>
        <taxon>Tracheophyta</taxon>
        <taxon>Spermatophyta</taxon>
        <taxon>Magnoliopsida</taxon>
        <taxon>eudicotyledons</taxon>
        <taxon>Gunneridae</taxon>
        <taxon>Pentapetalae</taxon>
        <taxon>rosids</taxon>
        <taxon>fabids</taxon>
        <taxon>Fagales</taxon>
        <taxon>Fagaceae</taxon>
        <taxon>Castanea</taxon>
    </lineage>
</organism>
<dbReference type="GO" id="GO:0005739">
    <property type="term" value="C:mitochondrion"/>
    <property type="evidence" value="ECO:0007669"/>
    <property type="project" value="TreeGrafter"/>
</dbReference>
<dbReference type="NCBIfam" id="TIGR00756">
    <property type="entry name" value="PPR"/>
    <property type="match status" value="2"/>
</dbReference>
<gene>
    <name evidence="4" type="ORF">CMV_003230</name>
</gene>
<feature type="repeat" description="PPR" evidence="3">
    <location>
        <begin position="282"/>
        <end position="316"/>
    </location>
</feature>
<name>A0A8J4W5J6_9ROSI</name>
<dbReference type="Gene3D" id="1.25.40.10">
    <property type="entry name" value="Tetratricopeptide repeat domain"/>
    <property type="match status" value="2"/>
</dbReference>
<dbReference type="GO" id="GO:0003729">
    <property type="term" value="F:mRNA binding"/>
    <property type="evidence" value="ECO:0007669"/>
    <property type="project" value="TreeGrafter"/>
</dbReference>
<comment type="similarity">
    <text evidence="1">Belongs to the PPR family. P subfamily.</text>
</comment>
<evidence type="ECO:0008006" key="6">
    <source>
        <dbReference type="Google" id="ProtNLM"/>
    </source>
</evidence>
<evidence type="ECO:0000256" key="3">
    <source>
        <dbReference type="PROSITE-ProRule" id="PRU00708"/>
    </source>
</evidence>
<dbReference type="GO" id="GO:0006396">
    <property type="term" value="P:RNA processing"/>
    <property type="evidence" value="ECO:0007669"/>
    <property type="project" value="TreeGrafter"/>
</dbReference>
<dbReference type="Pfam" id="PF13041">
    <property type="entry name" value="PPR_2"/>
    <property type="match status" value="1"/>
</dbReference>
<evidence type="ECO:0000313" key="4">
    <source>
        <dbReference type="EMBL" id="KAF3973346.1"/>
    </source>
</evidence>
<dbReference type="EMBL" id="JRKL02000254">
    <property type="protein sequence ID" value="KAF3973346.1"/>
    <property type="molecule type" value="Genomic_DNA"/>
</dbReference>
<comment type="caution">
    <text evidence="4">The sequence shown here is derived from an EMBL/GenBank/DDBJ whole genome shotgun (WGS) entry which is preliminary data.</text>
</comment>
<dbReference type="InterPro" id="IPR011990">
    <property type="entry name" value="TPR-like_helical_dom_sf"/>
</dbReference>